<sequence>MAHHSHIYRRHPFASFPVPHDNTKIGKDRLAEQAPFAPPPGTALSVCQNSSEIEKSLLFYTDSPATQEAPSPLSRPSNLSIRVSPVIQSKKRAYTPDTVAIASLPTNATSRHFPKLAHLWKQGNSRKPSTYRTYRCNEPPLMPGRSLSISPVAGKPNIATRSMQTFLWITRKRFPFVVANLRAAKDVKELERVARRVGQWIARRS</sequence>
<organism evidence="1 2">
    <name type="scientific">Dufourea novaeangliae</name>
    <name type="common">Sweat bee</name>
    <dbReference type="NCBI Taxonomy" id="178035"/>
    <lineage>
        <taxon>Eukaryota</taxon>
        <taxon>Metazoa</taxon>
        <taxon>Ecdysozoa</taxon>
        <taxon>Arthropoda</taxon>
        <taxon>Hexapoda</taxon>
        <taxon>Insecta</taxon>
        <taxon>Pterygota</taxon>
        <taxon>Neoptera</taxon>
        <taxon>Endopterygota</taxon>
        <taxon>Hymenoptera</taxon>
        <taxon>Apocrita</taxon>
        <taxon>Aculeata</taxon>
        <taxon>Apoidea</taxon>
        <taxon>Anthophila</taxon>
        <taxon>Halictidae</taxon>
        <taxon>Rophitinae</taxon>
        <taxon>Dufourea</taxon>
    </lineage>
</organism>
<gene>
    <name evidence="1" type="ORF">WN55_02448</name>
</gene>
<reference evidence="1 2" key="1">
    <citation type="submission" date="2015-07" db="EMBL/GenBank/DDBJ databases">
        <title>The genome of Dufourea novaeangliae.</title>
        <authorList>
            <person name="Pan H."/>
            <person name="Kapheim K."/>
        </authorList>
    </citation>
    <scope>NUCLEOTIDE SEQUENCE [LARGE SCALE GENOMIC DNA]</scope>
    <source>
        <strain evidence="1">0120121106</strain>
        <tissue evidence="1">Whole body</tissue>
    </source>
</reference>
<name>A0A154PH12_DUFNO</name>
<evidence type="ECO:0000313" key="1">
    <source>
        <dbReference type="EMBL" id="KZC11087.1"/>
    </source>
</evidence>
<protein>
    <submittedName>
        <fullName evidence="1">Uncharacterized protein</fullName>
    </submittedName>
</protein>
<evidence type="ECO:0000313" key="2">
    <source>
        <dbReference type="Proteomes" id="UP000076502"/>
    </source>
</evidence>
<dbReference type="AlphaFoldDB" id="A0A154PH12"/>
<proteinExistence type="predicted"/>
<accession>A0A154PH12</accession>
<dbReference type="EMBL" id="KQ434902">
    <property type="protein sequence ID" value="KZC11087.1"/>
    <property type="molecule type" value="Genomic_DNA"/>
</dbReference>
<dbReference type="Proteomes" id="UP000076502">
    <property type="component" value="Unassembled WGS sequence"/>
</dbReference>
<keyword evidence="2" id="KW-1185">Reference proteome</keyword>